<dbReference type="InterPro" id="IPR050736">
    <property type="entry name" value="Sensor_HK_Regulatory"/>
</dbReference>
<dbReference type="InterPro" id="IPR004358">
    <property type="entry name" value="Sig_transdc_His_kin-like_C"/>
</dbReference>
<dbReference type="InterPro" id="IPR003594">
    <property type="entry name" value="HATPase_dom"/>
</dbReference>
<evidence type="ECO:0000256" key="3">
    <source>
        <dbReference type="ARBA" id="ARBA00022679"/>
    </source>
</evidence>
<dbReference type="AlphaFoldDB" id="A0A9D1LQM2"/>
<dbReference type="PANTHER" id="PTHR43711">
    <property type="entry name" value="TWO-COMPONENT HISTIDINE KINASE"/>
    <property type="match status" value="1"/>
</dbReference>
<dbReference type="EC" id="2.7.13.3" evidence="2"/>
<dbReference type="InterPro" id="IPR036890">
    <property type="entry name" value="HATPase_C_sf"/>
</dbReference>
<evidence type="ECO:0000256" key="1">
    <source>
        <dbReference type="ARBA" id="ARBA00000085"/>
    </source>
</evidence>
<feature type="domain" description="Histidine kinase" evidence="6">
    <location>
        <begin position="1"/>
        <end position="104"/>
    </location>
</feature>
<evidence type="ECO:0000313" key="7">
    <source>
        <dbReference type="EMBL" id="HIU46187.1"/>
    </source>
</evidence>
<evidence type="ECO:0000256" key="5">
    <source>
        <dbReference type="ARBA" id="ARBA00023012"/>
    </source>
</evidence>
<keyword evidence="5" id="KW-0902">Two-component regulatory system</keyword>
<comment type="caution">
    <text evidence="7">The sequence shown here is derived from an EMBL/GenBank/DDBJ whole genome shotgun (WGS) entry which is preliminary data.</text>
</comment>
<comment type="catalytic activity">
    <reaction evidence="1">
        <text>ATP + protein L-histidine = ADP + protein N-phospho-L-histidine.</text>
        <dbReference type="EC" id="2.7.13.3"/>
    </reaction>
</comment>
<dbReference type="Pfam" id="PF02518">
    <property type="entry name" value="HATPase_c"/>
    <property type="match status" value="1"/>
</dbReference>
<sequence>MEELSLHLLDLIQNSVKAGASLISIIISEKANWLTIILEDDGCGMSEEFLQKVDSPFTTTRTTRKVGLGIPLFKQAALMAGGDFSITSKPGVGTRLKATFELDNIDREPMGDLAGTMLQQVLSTPVTPDYRLEYTVEDRYFDFDTRELKQQLGDVPLDSPDVIMWMSDYLYEGLKELNGGA</sequence>
<reference evidence="7" key="2">
    <citation type="journal article" date="2021" name="PeerJ">
        <title>Extensive microbial diversity within the chicken gut microbiome revealed by metagenomics and culture.</title>
        <authorList>
            <person name="Gilroy R."/>
            <person name="Ravi A."/>
            <person name="Getino M."/>
            <person name="Pursley I."/>
            <person name="Horton D.L."/>
            <person name="Alikhan N.F."/>
            <person name="Baker D."/>
            <person name="Gharbi K."/>
            <person name="Hall N."/>
            <person name="Watson M."/>
            <person name="Adriaenssens E.M."/>
            <person name="Foster-Nyarko E."/>
            <person name="Jarju S."/>
            <person name="Secka A."/>
            <person name="Antonio M."/>
            <person name="Oren A."/>
            <person name="Chaudhuri R.R."/>
            <person name="La Ragione R."/>
            <person name="Hildebrand F."/>
            <person name="Pallen M.J."/>
        </authorList>
    </citation>
    <scope>NUCLEOTIDE SEQUENCE</scope>
    <source>
        <strain evidence="7">ChiSxjej2B14-8506</strain>
    </source>
</reference>
<gene>
    <name evidence="7" type="ORF">IAC59_02890</name>
</gene>
<dbReference type="PRINTS" id="PR00344">
    <property type="entry name" value="BCTRLSENSOR"/>
</dbReference>
<dbReference type="GO" id="GO:0000160">
    <property type="term" value="P:phosphorelay signal transduction system"/>
    <property type="evidence" value="ECO:0007669"/>
    <property type="project" value="UniProtKB-KW"/>
</dbReference>
<dbReference type="PANTHER" id="PTHR43711:SF26">
    <property type="entry name" value="SENSOR HISTIDINE KINASE RCSC"/>
    <property type="match status" value="1"/>
</dbReference>
<evidence type="ECO:0000313" key="8">
    <source>
        <dbReference type="Proteomes" id="UP000824123"/>
    </source>
</evidence>
<proteinExistence type="predicted"/>
<keyword evidence="4 7" id="KW-0418">Kinase</keyword>
<dbReference type="EMBL" id="DVNK01000024">
    <property type="protein sequence ID" value="HIU46187.1"/>
    <property type="molecule type" value="Genomic_DNA"/>
</dbReference>
<evidence type="ECO:0000256" key="2">
    <source>
        <dbReference type="ARBA" id="ARBA00012438"/>
    </source>
</evidence>
<dbReference type="Proteomes" id="UP000824123">
    <property type="component" value="Unassembled WGS sequence"/>
</dbReference>
<accession>A0A9D1LQM2</accession>
<dbReference type="SUPFAM" id="SSF55874">
    <property type="entry name" value="ATPase domain of HSP90 chaperone/DNA topoisomerase II/histidine kinase"/>
    <property type="match status" value="1"/>
</dbReference>
<reference evidence="7" key="1">
    <citation type="submission" date="2020-10" db="EMBL/GenBank/DDBJ databases">
        <authorList>
            <person name="Gilroy R."/>
        </authorList>
    </citation>
    <scope>NUCLEOTIDE SEQUENCE</scope>
    <source>
        <strain evidence="7">ChiSxjej2B14-8506</strain>
    </source>
</reference>
<name>A0A9D1LQM2_9FIRM</name>
<evidence type="ECO:0000259" key="6">
    <source>
        <dbReference type="PROSITE" id="PS50109"/>
    </source>
</evidence>
<dbReference type="InterPro" id="IPR005467">
    <property type="entry name" value="His_kinase_dom"/>
</dbReference>
<protein>
    <recommendedName>
        <fullName evidence="2">histidine kinase</fullName>
        <ecNumber evidence="2">2.7.13.3</ecNumber>
    </recommendedName>
</protein>
<dbReference type="PROSITE" id="PS50109">
    <property type="entry name" value="HIS_KIN"/>
    <property type="match status" value="1"/>
</dbReference>
<dbReference type="GO" id="GO:0004673">
    <property type="term" value="F:protein histidine kinase activity"/>
    <property type="evidence" value="ECO:0007669"/>
    <property type="project" value="UniProtKB-EC"/>
</dbReference>
<evidence type="ECO:0000256" key="4">
    <source>
        <dbReference type="ARBA" id="ARBA00022777"/>
    </source>
</evidence>
<organism evidence="7 8">
    <name type="scientific">Candidatus Fimadaptatus faecigallinarum</name>
    <dbReference type="NCBI Taxonomy" id="2840814"/>
    <lineage>
        <taxon>Bacteria</taxon>
        <taxon>Bacillati</taxon>
        <taxon>Bacillota</taxon>
        <taxon>Clostridia</taxon>
        <taxon>Eubacteriales</taxon>
        <taxon>Candidatus Fimadaptatus</taxon>
    </lineage>
</organism>
<dbReference type="Gene3D" id="3.30.565.10">
    <property type="entry name" value="Histidine kinase-like ATPase, C-terminal domain"/>
    <property type="match status" value="1"/>
</dbReference>
<keyword evidence="3" id="KW-0808">Transferase</keyword>